<proteinExistence type="predicted"/>
<dbReference type="OrthoDB" id="8048545at2759"/>
<keyword evidence="3" id="KW-1185">Reference proteome</keyword>
<keyword evidence="1" id="KW-0812">Transmembrane</keyword>
<keyword evidence="1" id="KW-1133">Transmembrane helix</keyword>
<feature type="transmembrane region" description="Helical" evidence="1">
    <location>
        <begin position="6"/>
        <end position="23"/>
    </location>
</feature>
<dbReference type="AlphaFoldDB" id="A0A5N6NF03"/>
<dbReference type="EMBL" id="SZYD01000012">
    <property type="protein sequence ID" value="KAD4586432.1"/>
    <property type="molecule type" value="Genomic_DNA"/>
</dbReference>
<sequence>MDAADLSIIAVVVTVAGAIVAFADPHWLQAMQAKFSALQENKTWELVPRPSDRPVIFAACGFSDTSSDQMALSNSTKLDSLLTANPKWRPGHGKPALQLTSLTASAAPYATAHCSSSSRTNNWPTYCSMLMT</sequence>
<evidence type="ECO:0000313" key="3">
    <source>
        <dbReference type="Proteomes" id="UP000326396"/>
    </source>
</evidence>
<evidence type="ECO:0000313" key="2">
    <source>
        <dbReference type="EMBL" id="KAD4586432.1"/>
    </source>
</evidence>
<protein>
    <submittedName>
        <fullName evidence="2">Uncharacterized protein</fullName>
    </submittedName>
</protein>
<gene>
    <name evidence="2" type="ORF">E3N88_24033</name>
</gene>
<reference evidence="2 3" key="1">
    <citation type="submission" date="2019-05" db="EMBL/GenBank/DDBJ databases">
        <title>Mikania micrantha, genome provides insights into the molecular mechanism of rapid growth.</title>
        <authorList>
            <person name="Liu B."/>
        </authorList>
    </citation>
    <scope>NUCLEOTIDE SEQUENCE [LARGE SCALE GENOMIC DNA]</scope>
    <source>
        <strain evidence="2">NLD-2019</strain>
        <tissue evidence="2">Leaf</tissue>
    </source>
</reference>
<accession>A0A5N6NF03</accession>
<evidence type="ECO:0000256" key="1">
    <source>
        <dbReference type="SAM" id="Phobius"/>
    </source>
</evidence>
<dbReference type="Proteomes" id="UP000326396">
    <property type="component" value="Linkage Group LG2"/>
</dbReference>
<name>A0A5N6NF03_9ASTR</name>
<organism evidence="2 3">
    <name type="scientific">Mikania micrantha</name>
    <name type="common">bitter vine</name>
    <dbReference type="NCBI Taxonomy" id="192012"/>
    <lineage>
        <taxon>Eukaryota</taxon>
        <taxon>Viridiplantae</taxon>
        <taxon>Streptophyta</taxon>
        <taxon>Embryophyta</taxon>
        <taxon>Tracheophyta</taxon>
        <taxon>Spermatophyta</taxon>
        <taxon>Magnoliopsida</taxon>
        <taxon>eudicotyledons</taxon>
        <taxon>Gunneridae</taxon>
        <taxon>Pentapetalae</taxon>
        <taxon>asterids</taxon>
        <taxon>campanulids</taxon>
        <taxon>Asterales</taxon>
        <taxon>Asteraceae</taxon>
        <taxon>Asteroideae</taxon>
        <taxon>Heliantheae alliance</taxon>
        <taxon>Eupatorieae</taxon>
        <taxon>Mikania</taxon>
    </lineage>
</organism>
<comment type="caution">
    <text evidence="2">The sequence shown here is derived from an EMBL/GenBank/DDBJ whole genome shotgun (WGS) entry which is preliminary data.</text>
</comment>
<keyword evidence="1" id="KW-0472">Membrane</keyword>